<dbReference type="InterPro" id="IPR036390">
    <property type="entry name" value="WH_DNA-bd_sf"/>
</dbReference>
<dbReference type="PANTHER" id="PTHR43537">
    <property type="entry name" value="TRANSCRIPTIONAL REGULATOR, GNTR FAMILY"/>
    <property type="match status" value="1"/>
</dbReference>
<dbReference type="InterPro" id="IPR036388">
    <property type="entry name" value="WH-like_DNA-bd_sf"/>
</dbReference>
<evidence type="ECO:0000256" key="2">
    <source>
        <dbReference type="ARBA" id="ARBA00023015"/>
    </source>
</evidence>
<dbReference type="Proteomes" id="UP000315252">
    <property type="component" value="Unassembled WGS sequence"/>
</dbReference>
<gene>
    <name evidence="9" type="ORF">FKG95_05290</name>
</gene>
<evidence type="ECO:0000256" key="5">
    <source>
        <dbReference type="ARBA" id="ARBA00037357"/>
    </source>
</evidence>
<dbReference type="RefSeq" id="WP_142895296.1">
    <property type="nucleotide sequence ID" value="NZ_ML660053.1"/>
</dbReference>
<dbReference type="GO" id="GO:0003677">
    <property type="term" value="F:DNA binding"/>
    <property type="evidence" value="ECO:0007669"/>
    <property type="project" value="UniProtKB-KW"/>
</dbReference>
<feature type="domain" description="HTH gntR-type" evidence="8">
    <location>
        <begin position="22"/>
        <end position="90"/>
    </location>
</feature>
<dbReference type="InterPro" id="IPR008920">
    <property type="entry name" value="TF_FadR/GntR_C"/>
</dbReference>
<evidence type="ECO:0000256" key="4">
    <source>
        <dbReference type="ARBA" id="ARBA00023163"/>
    </source>
</evidence>
<keyword evidence="3" id="KW-0238">DNA-binding</keyword>
<dbReference type="CDD" id="cd07377">
    <property type="entry name" value="WHTH_GntR"/>
    <property type="match status" value="1"/>
</dbReference>
<dbReference type="Pfam" id="PF00392">
    <property type="entry name" value="GntR"/>
    <property type="match status" value="1"/>
</dbReference>
<keyword evidence="10" id="KW-1185">Reference proteome</keyword>
<proteinExistence type="predicted"/>
<dbReference type="InterPro" id="IPR011711">
    <property type="entry name" value="GntR_C"/>
</dbReference>
<evidence type="ECO:0000259" key="8">
    <source>
        <dbReference type="PROSITE" id="PS50949"/>
    </source>
</evidence>
<evidence type="ECO:0000256" key="3">
    <source>
        <dbReference type="ARBA" id="ARBA00023125"/>
    </source>
</evidence>
<dbReference type="Gene3D" id="1.10.10.10">
    <property type="entry name" value="Winged helix-like DNA-binding domain superfamily/Winged helix DNA-binding domain"/>
    <property type="match status" value="1"/>
</dbReference>
<dbReference type="SMART" id="SM00895">
    <property type="entry name" value="FCD"/>
    <property type="match status" value="1"/>
</dbReference>
<dbReference type="SUPFAM" id="SSF48008">
    <property type="entry name" value="GntR ligand-binding domain-like"/>
    <property type="match status" value="1"/>
</dbReference>
<dbReference type="GO" id="GO:0003700">
    <property type="term" value="F:DNA-binding transcription factor activity"/>
    <property type="evidence" value="ECO:0007669"/>
    <property type="project" value="InterPro"/>
</dbReference>
<accession>A0A545TWS2</accession>
<dbReference type="PANTHER" id="PTHR43537:SF34">
    <property type="entry name" value="PYRUVATE DEHYDROGENASE COMPLEX REPRESSOR"/>
    <property type="match status" value="1"/>
</dbReference>
<evidence type="ECO:0000256" key="1">
    <source>
        <dbReference type="ARBA" id="ARBA00022491"/>
    </source>
</evidence>
<dbReference type="Pfam" id="PF07729">
    <property type="entry name" value="FCD"/>
    <property type="match status" value="1"/>
</dbReference>
<reference evidence="9 10" key="1">
    <citation type="submission" date="2019-06" db="EMBL/GenBank/DDBJ databases">
        <title>Whole genome sequence for Rhodospirillaceae sp. R148.</title>
        <authorList>
            <person name="Wang G."/>
        </authorList>
    </citation>
    <scope>NUCLEOTIDE SEQUENCE [LARGE SCALE GENOMIC DNA]</scope>
    <source>
        <strain evidence="9 10">R148</strain>
    </source>
</reference>
<name>A0A545TWS2_9PROT</name>
<sequence>MQNRDESNPPDNDARFQEIPRERVADRVAQELMKLIATGKLMPGERLPGERQLAEMMNVSRVSVRAALQQLKAKGFVIAVQGGGTRVIAASDDQDSALAALVRENRKNLRDFAQIRVAIEAWAARQAAENATDEQIAEIKHALDVMTDPKRPEEYKAEDDVAFHMAVAKAADSVVYMHLMSGMGDILRETLDYHRYKLLATPADDRVFLQQHRKIFEAIQDGDGDAAAQAMTVHVKRALSAYSDPQELERSILDEDASGLALSGQL</sequence>
<dbReference type="Gene3D" id="1.20.120.530">
    <property type="entry name" value="GntR ligand-binding domain-like"/>
    <property type="match status" value="1"/>
</dbReference>
<keyword evidence="2" id="KW-0805">Transcription regulation</keyword>
<comment type="function">
    <text evidence="5">Transcriptional repressor for the pyruvate dehydrogenase complex genes aceEF and lpd.</text>
</comment>
<evidence type="ECO:0000256" key="6">
    <source>
        <dbReference type="ARBA" id="ARBA00039592"/>
    </source>
</evidence>
<comment type="caution">
    <text evidence="9">The sequence shown here is derived from an EMBL/GenBank/DDBJ whole genome shotgun (WGS) entry which is preliminary data.</text>
</comment>
<dbReference type="PROSITE" id="PS50949">
    <property type="entry name" value="HTH_GNTR"/>
    <property type="match status" value="1"/>
</dbReference>
<organism evidence="9 10">
    <name type="scientific">Denitrobaculum tricleocarpae</name>
    <dbReference type="NCBI Taxonomy" id="2591009"/>
    <lineage>
        <taxon>Bacteria</taxon>
        <taxon>Pseudomonadati</taxon>
        <taxon>Pseudomonadota</taxon>
        <taxon>Alphaproteobacteria</taxon>
        <taxon>Rhodospirillales</taxon>
        <taxon>Rhodospirillaceae</taxon>
        <taxon>Denitrobaculum</taxon>
    </lineage>
</organism>
<dbReference type="AlphaFoldDB" id="A0A545TWS2"/>
<dbReference type="InterPro" id="IPR000524">
    <property type="entry name" value="Tscrpt_reg_HTH_GntR"/>
</dbReference>
<keyword evidence="1" id="KW-0678">Repressor</keyword>
<evidence type="ECO:0000313" key="9">
    <source>
        <dbReference type="EMBL" id="TQV81665.1"/>
    </source>
</evidence>
<dbReference type="OrthoDB" id="9805385at2"/>
<dbReference type="SUPFAM" id="SSF46785">
    <property type="entry name" value="Winged helix' DNA-binding domain"/>
    <property type="match status" value="1"/>
</dbReference>
<dbReference type="EMBL" id="VHSH01000002">
    <property type="protein sequence ID" value="TQV81665.1"/>
    <property type="molecule type" value="Genomic_DNA"/>
</dbReference>
<dbReference type="SMART" id="SM00345">
    <property type="entry name" value="HTH_GNTR"/>
    <property type="match status" value="1"/>
</dbReference>
<dbReference type="PRINTS" id="PR00035">
    <property type="entry name" value="HTHGNTR"/>
</dbReference>
<keyword evidence="4" id="KW-0804">Transcription</keyword>
<evidence type="ECO:0000256" key="7">
    <source>
        <dbReference type="SAM" id="MobiDB-lite"/>
    </source>
</evidence>
<protein>
    <recommendedName>
        <fullName evidence="6">Pyruvate dehydrogenase complex repressor</fullName>
    </recommendedName>
</protein>
<evidence type="ECO:0000313" key="10">
    <source>
        <dbReference type="Proteomes" id="UP000315252"/>
    </source>
</evidence>
<feature type="region of interest" description="Disordered" evidence="7">
    <location>
        <begin position="1"/>
        <end position="20"/>
    </location>
</feature>